<reference evidence="1 2" key="1">
    <citation type="submission" date="2019-02" db="EMBL/GenBank/DDBJ databases">
        <title>Polymorphobacter sp. isolated from the lake at the Tibet of China.</title>
        <authorList>
            <person name="Li A."/>
        </authorList>
    </citation>
    <scope>NUCLEOTIDE SEQUENCE [LARGE SCALE GENOMIC DNA]</scope>
    <source>
        <strain evidence="1 2">DJ1R-1</strain>
    </source>
</reference>
<gene>
    <name evidence="1" type="ORF">EUV02_00605</name>
</gene>
<name>A0A4Y9EPQ3_9SPHN</name>
<evidence type="ECO:0000313" key="2">
    <source>
        <dbReference type="Proteomes" id="UP000297737"/>
    </source>
</evidence>
<evidence type="ECO:0000313" key="1">
    <source>
        <dbReference type="EMBL" id="TFU05576.1"/>
    </source>
</evidence>
<dbReference type="AlphaFoldDB" id="A0A4Y9EPQ3"/>
<dbReference type="EMBL" id="SIHO01000001">
    <property type="protein sequence ID" value="TFU05576.1"/>
    <property type="molecule type" value="Genomic_DNA"/>
</dbReference>
<proteinExistence type="predicted"/>
<dbReference type="OrthoDB" id="572467at2"/>
<sequence length="122" mass="13485">MRLVIVYNANAGLVAAMLDSVHKIALPSTYPCSLCAVTYGPLAMKRRWRAWLQEQPLPVEFYHRPDFRAAFPADADLQLPLIALADGARVLPLLDAATLDAIGSIDDLIAKIDDRLRSQQVE</sequence>
<dbReference type="RefSeq" id="WP_135244300.1">
    <property type="nucleotide sequence ID" value="NZ_SIHO01000001.1"/>
</dbReference>
<organism evidence="1 2">
    <name type="scientific">Glacieibacterium arshaanense</name>
    <dbReference type="NCBI Taxonomy" id="2511025"/>
    <lineage>
        <taxon>Bacteria</taxon>
        <taxon>Pseudomonadati</taxon>
        <taxon>Pseudomonadota</taxon>
        <taxon>Alphaproteobacteria</taxon>
        <taxon>Sphingomonadales</taxon>
        <taxon>Sphingosinicellaceae</taxon>
        <taxon>Glacieibacterium</taxon>
    </lineage>
</organism>
<accession>A0A4Y9EPQ3</accession>
<keyword evidence="2" id="KW-1185">Reference proteome</keyword>
<evidence type="ECO:0008006" key="3">
    <source>
        <dbReference type="Google" id="ProtNLM"/>
    </source>
</evidence>
<comment type="caution">
    <text evidence="1">The sequence shown here is derived from an EMBL/GenBank/DDBJ whole genome shotgun (WGS) entry which is preliminary data.</text>
</comment>
<protein>
    <recommendedName>
        <fullName evidence="3">GTPase</fullName>
    </recommendedName>
</protein>
<dbReference type="Proteomes" id="UP000297737">
    <property type="component" value="Unassembled WGS sequence"/>
</dbReference>